<reference evidence="2 3" key="1">
    <citation type="journal article" date="2008" name="Genome Res.">
        <title>Genome sequence of the beta-rhizobium Cupriavidus taiwanensis and comparative genomics of rhizobia.</title>
        <authorList>
            <person name="Amadou C."/>
            <person name="Pascal G."/>
            <person name="Mangenot S."/>
            <person name="Glew M."/>
            <person name="Bontemps C."/>
            <person name="Capela D."/>
            <person name="Carrere S."/>
            <person name="Cruveiller S."/>
            <person name="Dossat C."/>
            <person name="Lajus A."/>
            <person name="Marchetti M."/>
            <person name="Poinsot V."/>
            <person name="Rouy Z."/>
            <person name="Servin B."/>
            <person name="Saad M."/>
            <person name="Schenowitz C."/>
            <person name="Barbe V."/>
            <person name="Batut J."/>
            <person name="Medigue C."/>
            <person name="Masson-Boivin C."/>
        </authorList>
    </citation>
    <scope>NUCLEOTIDE SEQUENCE [LARGE SCALE GENOMIC DNA]</scope>
    <source>
        <strain evidence="3">DSM 17343 / BCRC 17206 / CCUG 44338 / CIP 107171 / LMG 19424 / R1</strain>
    </source>
</reference>
<proteinExistence type="predicted"/>
<dbReference type="HOGENOM" id="CLU_2823896_0_0_4"/>
<organism evidence="2 3">
    <name type="scientific">Cupriavidus taiwanensis (strain DSM 17343 / BCRC 17206 / CCUG 44338 / CIP 107171 / LMG 19424 / R1)</name>
    <name type="common">Ralstonia taiwanensis (strain LMG 19424)</name>
    <dbReference type="NCBI Taxonomy" id="977880"/>
    <lineage>
        <taxon>Bacteria</taxon>
        <taxon>Pseudomonadati</taxon>
        <taxon>Pseudomonadota</taxon>
        <taxon>Betaproteobacteria</taxon>
        <taxon>Burkholderiales</taxon>
        <taxon>Burkholderiaceae</taxon>
        <taxon>Cupriavidus</taxon>
    </lineage>
</organism>
<dbReference type="Proteomes" id="UP000001692">
    <property type="component" value="Chromosome 1"/>
</dbReference>
<dbReference type="AlphaFoldDB" id="B2AHD6"/>
<dbReference type="EMBL" id="CU633749">
    <property type="protein sequence ID" value="CAP63185.1"/>
    <property type="molecule type" value="Genomic_DNA"/>
</dbReference>
<protein>
    <submittedName>
        <fullName evidence="2">Uncharacterized protein</fullName>
    </submittedName>
</protein>
<keyword evidence="3" id="KW-1185">Reference proteome</keyword>
<feature type="region of interest" description="Disordered" evidence="1">
    <location>
        <begin position="1"/>
        <end position="66"/>
    </location>
</feature>
<evidence type="ECO:0000313" key="3">
    <source>
        <dbReference type="Proteomes" id="UP000001692"/>
    </source>
</evidence>
<accession>B2AHD6</accession>
<evidence type="ECO:0000313" key="2">
    <source>
        <dbReference type="EMBL" id="CAP63185.1"/>
    </source>
</evidence>
<dbReference type="KEGG" id="cti:RALTA_A0518"/>
<sequence length="66" mass="6822">MGAPSVNVTRKRPGAADFAADLSDGRDLSPGPAQQDSKVPAKTKRLSLPEGMPCGHMAGRGVMPFS</sequence>
<name>B2AHD6_CUPTR</name>
<gene>
    <name evidence="2" type="ordered locus">RALTA_A0518</name>
</gene>
<evidence type="ECO:0000256" key="1">
    <source>
        <dbReference type="SAM" id="MobiDB-lite"/>
    </source>
</evidence>